<dbReference type="OrthoDB" id="416217at2759"/>
<dbReference type="GO" id="GO:0003677">
    <property type="term" value="F:DNA binding"/>
    <property type="evidence" value="ECO:0007669"/>
    <property type="project" value="UniProtKB-KW"/>
</dbReference>
<dbReference type="Pfam" id="PF00172">
    <property type="entry name" value="Zn_clus"/>
    <property type="match status" value="1"/>
</dbReference>
<dbReference type="PANTHER" id="PTHR47784:SF9">
    <property type="entry name" value="ZN(II)2CYS6 TRANSCRIPTION FACTOR (EUROFUNG)"/>
    <property type="match status" value="1"/>
</dbReference>
<dbReference type="AlphaFoldDB" id="A0A1L9TPM0"/>
<gene>
    <name evidence="7" type="ORF">ASPSYDRAFT_827223</name>
</gene>
<dbReference type="Gene3D" id="4.10.240.10">
    <property type="entry name" value="Zn(2)-C6 fungal-type DNA-binding domain"/>
    <property type="match status" value="1"/>
</dbReference>
<dbReference type="Proteomes" id="UP000184356">
    <property type="component" value="Unassembled WGS sequence"/>
</dbReference>
<dbReference type="EMBL" id="KV878584">
    <property type="protein sequence ID" value="OJJ61374.1"/>
    <property type="molecule type" value="Genomic_DNA"/>
</dbReference>
<dbReference type="GO" id="GO:0008270">
    <property type="term" value="F:zinc ion binding"/>
    <property type="evidence" value="ECO:0007669"/>
    <property type="project" value="InterPro"/>
</dbReference>
<reference evidence="8" key="1">
    <citation type="journal article" date="2017" name="Genome Biol.">
        <title>Comparative genomics reveals high biological diversity and specific adaptations in the industrially and medically important fungal genus Aspergillus.</title>
        <authorList>
            <person name="de Vries R.P."/>
            <person name="Riley R."/>
            <person name="Wiebenga A."/>
            <person name="Aguilar-Osorio G."/>
            <person name="Amillis S."/>
            <person name="Uchima C.A."/>
            <person name="Anderluh G."/>
            <person name="Asadollahi M."/>
            <person name="Askin M."/>
            <person name="Barry K."/>
            <person name="Battaglia E."/>
            <person name="Bayram O."/>
            <person name="Benocci T."/>
            <person name="Braus-Stromeyer S.A."/>
            <person name="Caldana C."/>
            <person name="Canovas D."/>
            <person name="Cerqueira G.C."/>
            <person name="Chen F."/>
            <person name="Chen W."/>
            <person name="Choi C."/>
            <person name="Clum A."/>
            <person name="Dos Santos R.A."/>
            <person name="Damasio A.R."/>
            <person name="Diallinas G."/>
            <person name="Emri T."/>
            <person name="Fekete E."/>
            <person name="Flipphi M."/>
            <person name="Freyberg S."/>
            <person name="Gallo A."/>
            <person name="Gournas C."/>
            <person name="Habgood R."/>
            <person name="Hainaut M."/>
            <person name="Harispe M.L."/>
            <person name="Henrissat B."/>
            <person name="Hilden K.S."/>
            <person name="Hope R."/>
            <person name="Hossain A."/>
            <person name="Karabika E."/>
            <person name="Karaffa L."/>
            <person name="Karanyi Z."/>
            <person name="Krasevec N."/>
            <person name="Kuo A."/>
            <person name="Kusch H."/>
            <person name="LaButti K."/>
            <person name="Lagendijk E.L."/>
            <person name="Lapidus A."/>
            <person name="Levasseur A."/>
            <person name="Lindquist E."/>
            <person name="Lipzen A."/>
            <person name="Logrieco A.F."/>
            <person name="MacCabe A."/>
            <person name="Maekelae M.R."/>
            <person name="Malavazi I."/>
            <person name="Melin P."/>
            <person name="Meyer V."/>
            <person name="Mielnichuk N."/>
            <person name="Miskei M."/>
            <person name="Molnar A.P."/>
            <person name="Mule G."/>
            <person name="Ngan C.Y."/>
            <person name="Orejas M."/>
            <person name="Orosz E."/>
            <person name="Ouedraogo J.P."/>
            <person name="Overkamp K.M."/>
            <person name="Park H.-S."/>
            <person name="Perrone G."/>
            <person name="Piumi F."/>
            <person name="Punt P.J."/>
            <person name="Ram A.F."/>
            <person name="Ramon A."/>
            <person name="Rauscher S."/>
            <person name="Record E."/>
            <person name="Riano-Pachon D.M."/>
            <person name="Robert V."/>
            <person name="Roehrig J."/>
            <person name="Ruller R."/>
            <person name="Salamov A."/>
            <person name="Salih N.S."/>
            <person name="Samson R.A."/>
            <person name="Sandor E."/>
            <person name="Sanguinetti M."/>
            <person name="Schuetze T."/>
            <person name="Sepcic K."/>
            <person name="Shelest E."/>
            <person name="Sherlock G."/>
            <person name="Sophianopoulou V."/>
            <person name="Squina F.M."/>
            <person name="Sun H."/>
            <person name="Susca A."/>
            <person name="Todd R.B."/>
            <person name="Tsang A."/>
            <person name="Unkles S.E."/>
            <person name="van de Wiele N."/>
            <person name="van Rossen-Uffink D."/>
            <person name="Oliveira J.V."/>
            <person name="Vesth T.C."/>
            <person name="Visser J."/>
            <person name="Yu J.-H."/>
            <person name="Zhou M."/>
            <person name="Andersen M.R."/>
            <person name="Archer D.B."/>
            <person name="Baker S.E."/>
            <person name="Benoit I."/>
            <person name="Brakhage A.A."/>
            <person name="Braus G.H."/>
            <person name="Fischer R."/>
            <person name="Frisvad J.C."/>
            <person name="Goldman G.H."/>
            <person name="Houbraken J."/>
            <person name="Oakley B."/>
            <person name="Pocsi I."/>
            <person name="Scazzocchio C."/>
            <person name="Seiboth B."/>
            <person name="vanKuyk P.A."/>
            <person name="Wortman J."/>
            <person name="Dyer P.S."/>
            <person name="Grigoriev I.V."/>
        </authorList>
    </citation>
    <scope>NUCLEOTIDE SEQUENCE [LARGE SCALE GENOMIC DNA]</scope>
    <source>
        <strain evidence="8">CBS 593.65</strain>
    </source>
</reference>
<dbReference type="RefSeq" id="XP_040705180.1">
    <property type="nucleotide sequence ID" value="XM_040851162.1"/>
</dbReference>
<dbReference type="InterPro" id="IPR036864">
    <property type="entry name" value="Zn2-C6_fun-type_DNA-bd_sf"/>
</dbReference>
<proteinExistence type="predicted"/>
<evidence type="ECO:0000256" key="5">
    <source>
        <dbReference type="SAM" id="MobiDB-lite"/>
    </source>
</evidence>
<accession>A0A1L9TPM0</accession>
<dbReference type="PROSITE" id="PS00463">
    <property type="entry name" value="ZN2_CY6_FUNGAL_1"/>
    <property type="match status" value="1"/>
</dbReference>
<evidence type="ECO:0000256" key="1">
    <source>
        <dbReference type="ARBA" id="ARBA00023015"/>
    </source>
</evidence>
<keyword evidence="1" id="KW-0805">Transcription regulation</keyword>
<sequence length="431" mass="48466">MALAARGFQTTFQVDLPDRPVMPPYHARRAHKKSRHGCTICKSRRVKCDERRPACLRCENYGAECVYPPSPTSSRTSSSPSSSSSNPDRTLVSFSISDMVSKVQDAVGADLAFAPRAIGDYDAVINIAVTSLNFYLKYSTDTVGTPAIKQVMKRDMIHVAFDNPYLLYTVVGCGILHMNRMSPNNESREIAEAYFWQRALRLYSQALQQKVNEKNVSGLISACMLMGITSLIPLRFEIKDSWVFTGQPGDLNWLAIQGGLACILKLAHKYIPGSIWGTAFGLNHDWEHKLFRFDITQGREGLHPELADLCGIDEDSNEDNCVYWYPIKLLSPCMHLEASAQNAPHATNWMGRISPQFVNICRERDPRALVILAYWMGLMCTLSKYQPWVEGRLRQECIAVCIYLESMEDPVIQPFLEFPAAASGYTLQTQL</sequence>
<dbReference type="PRINTS" id="PR00755">
    <property type="entry name" value="AFLATOXINBRP"/>
</dbReference>
<name>A0A1L9TPM0_9EURO</name>
<evidence type="ECO:0000256" key="4">
    <source>
        <dbReference type="ARBA" id="ARBA00023242"/>
    </source>
</evidence>
<dbReference type="VEuPathDB" id="FungiDB:ASPSYDRAFT_827223"/>
<feature type="region of interest" description="Disordered" evidence="5">
    <location>
        <begin position="68"/>
        <end position="88"/>
    </location>
</feature>
<evidence type="ECO:0000259" key="6">
    <source>
        <dbReference type="PROSITE" id="PS50048"/>
    </source>
</evidence>
<evidence type="ECO:0000256" key="3">
    <source>
        <dbReference type="ARBA" id="ARBA00023163"/>
    </source>
</evidence>
<feature type="domain" description="Zn(2)-C6 fungal-type" evidence="6">
    <location>
        <begin position="37"/>
        <end position="67"/>
    </location>
</feature>
<keyword evidence="3" id="KW-0804">Transcription</keyword>
<dbReference type="InterPro" id="IPR001138">
    <property type="entry name" value="Zn2Cys6_DnaBD"/>
</dbReference>
<keyword evidence="4" id="KW-0539">Nucleus</keyword>
<evidence type="ECO:0000313" key="7">
    <source>
        <dbReference type="EMBL" id="OJJ61374.1"/>
    </source>
</evidence>
<protein>
    <recommendedName>
        <fullName evidence="6">Zn(2)-C6 fungal-type domain-containing protein</fullName>
    </recommendedName>
</protein>
<feature type="compositionally biased region" description="Low complexity" evidence="5">
    <location>
        <begin position="72"/>
        <end position="85"/>
    </location>
</feature>
<dbReference type="STRING" id="1036612.A0A1L9TPM0"/>
<dbReference type="SMART" id="SM00066">
    <property type="entry name" value="GAL4"/>
    <property type="match status" value="1"/>
</dbReference>
<organism evidence="7 8">
    <name type="scientific">Aspergillus sydowii CBS 593.65</name>
    <dbReference type="NCBI Taxonomy" id="1036612"/>
    <lineage>
        <taxon>Eukaryota</taxon>
        <taxon>Fungi</taxon>
        <taxon>Dikarya</taxon>
        <taxon>Ascomycota</taxon>
        <taxon>Pezizomycotina</taxon>
        <taxon>Eurotiomycetes</taxon>
        <taxon>Eurotiomycetidae</taxon>
        <taxon>Eurotiales</taxon>
        <taxon>Aspergillaceae</taxon>
        <taxon>Aspergillus</taxon>
        <taxon>Aspergillus subgen. Nidulantes</taxon>
    </lineage>
</organism>
<keyword evidence="2" id="KW-0238">DNA-binding</keyword>
<dbReference type="InterPro" id="IPR053157">
    <property type="entry name" value="Sterol_Uptake_Regulator"/>
</dbReference>
<keyword evidence="8" id="KW-1185">Reference proteome</keyword>
<dbReference type="PANTHER" id="PTHR47784">
    <property type="entry name" value="STEROL UPTAKE CONTROL PROTEIN 2"/>
    <property type="match status" value="1"/>
</dbReference>
<dbReference type="GeneID" id="63767235"/>
<evidence type="ECO:0000256" key="2">
    <source>
        <dbReference type="ARBA" id="ARBA00023125"/>
    </source>
</evidence>
<dbReference type="CDD" id="cd00067">
    <property type="entry name" value="GAL4"/>
    <property type="match status" value="1"/>
</dbReference>
<dbReference type="PROSITE" id="PS50048">
    <property type="entry name" value="ZN2_CY6_FUNGAL_2"/>
    <property type="match status" value="1"/>
</dbReference>
<dbReference type="GO" id="GO:0001228">
    <property type="term" value="F:DNA-binding transcription activator activity, RNA polymerase II-specific"/>
    <property type="evidence" value="ECO:0007669"/>
    <property type="project" value="TreeGrafter"/>
</dbReference>
<dbReference type="SUPFAM" id="SSF57701">
    <property type="entry name" value="Zn2/Cys6 DNA-binding domain"/>
    <property type="match status" value="1"/>
</dbReference>
<evidence type="ECO:0000313" key="8">
    <source>
        <dbReference type="Proteomes" id="UP000184356"/>
    </source>
</evidence>